<dbReference type="GO" id="GO:1901170">
    <property type="term" value="P:naphthalene catabolic process"/>
    <property type="evidence" value="ECO:0007669"/>
    <property type="project" value="InterPro"/>
</dbReference>
<sequence length="212" mass="23109">MTTPLAFHFDVHSPWCFLASLRVEAIAAKHGRAVDWVPLHLARLMDRVGGRRPLEANPAFVAWYRQDLQDWATRAGVTLRQHPDYPLRPARALRACCFARSEGKGGAFARAVLAAYWTEAAQIDDAGLLGDLGARVGLDRAAVIAATGEERWKAEVEANTEAAAQSGIFGLPATIADGKLFFGNDRLELLDLFLTHGRIPGPELSAADSRPR</sequence>
<dbReference type="Proteomes" id="UP000553193">
    <property type="component" value="Unassembled WGS sequence"/>
</dbReference>
<dbReference type="GO" id="GO:0006749">
    <property type="term" value="P:glutathione metabolic process"/>
    <property type="evidence" value="ECO:0007669"/>
    <property type="project" value="TreeGrafter"/>
</dbReference>
<accession>A0A840AA16</accession>
<feature type="active site" description="Nucleophile" evidence="2">
    <location>
        <position position="13"/>
    </location>
</feature>
<gene>
    <name evidence="4" type="ORF">GGQ83_002321</name>
</gene>
<dbReference type="PIRSF" id="PIRSF006386">
    <property type="entry name" value="HCCAis_GSTk"/>
    <property type="match status" value="1"/>
</dbReference>
<keyword evidence="5" id="KW-1185">Reference proteome</keyword>
<reference evidence="4 5" key="1">
    <citation type="submission" date="2020-08" db="EMBL/GenBank/DDBJ databases">
        <title>Genomic Encyclopedia of Type Strains, Phase IV (KMG-IV): sequencing the most valuable type-strain genomes for metagenomic binning, comparative biology and taxonomic classification.</title>
        <authorList>
            <person name="Goeker M."/>
        </authorList>
    </citation>
    <scope>NUCLEOTIDE SEQUENCE [LARGE SCALE GENOMIC DNA]</scope>
    <source>
        <strain evidence="4 5">DSM 19979</strain>
    </source>
</reference>
<dbReference type="Gene3D" id="3.40.30.10">
    <property type="entry name" value="Glutaredoxin"/>
    <property type="match status" value="1"/>
</dbReference>
<proteinExistence type="inferred from homology"/>
<dbReference type="GO" id="GO:0004364">
    <property type="term" value="F:glutathione transferase activity"/>
    <property type="evidence" value="ECO:0007669"/>
    <property type="project" value="TreeGrafter"/>
</dbReference>
<organism evidence="4 5">
    <name type="scientific">Roseococcus suduntuyensis</name>
    <dbReference type="NCBI Taxonomy" id="455361"/>
    <lineage>
        <taxon>Bacteria</taxon>
        <taxon>Pseudomonadati</taxon>
        <taxon>Pseudomonadota</taxon>
        <taxon>Alphaproteobacteria</taxon>
        <taxon>Acetobacterales</taxon>
        <taxon>Roseomonadaceae</taxon>
        <taxon>Roseococcus</taxon>
    </lineage>
</organism>
<dbReference type="InterPro" id="IPR036249">
    <property type="entry name" value="Thioredoxin-like_sf"/>
</dbReference>
<dbReference type="CDD" id="cd03022">
    <property type="entry name" value="DsbA_HCCA_Iso"/>
    <property type="match status" value="1"/>
</dbReference>
<comment type="caution">
    <text evidence="4">The sequence shown here is derived from an EMBL/GenBank/DDBJ whole genome shotgun (WGS) entry which is preliminary data.</text>
</comment>
<dbReference type="GO" id="GO:0004602">
    <property type="term" value="F:glutathione peroxidase activity"/>
    <property type="evidence" value="ECO:0007669"/>
    <property type="project" value="TreeGrafter"/>
</dbReference>
<evidence type="ECO:0000313" key="4">
    <source>
        <dbReference type="EMBL" id="MBB3898878.1"/>
    </source>
</evidence>
<dbReference type="SUPFAM" id="SSF52833">
    <property type="entry name" value="Thioredoxin-like"/>
    <property type="match status" value="1"/>
</dbReference>
<name>A0A840AA16_9PROT</name>
<dbReference type="PANTHER" id="PTHR42943">
    <property type="entry name" value="GLUTATHIONE S-TRANSFERASE KAPPA"/>
    <property type="match status" value="1"/>
</dbReference>
<keyword evidence="1 4" id="KW-0413">Isomerase</keyword>
<dbReference type="EMBL" id="JACIDJ010000003">
    <property type="protein sequence ID" value="MBB3898878.1"/>
    <property type="molecule type" value="Genomic_DNA"/>
</dbReference>
<dbReference type="PANTHER" id="PTHR42943:SF2">
    <property type="entry name" value="GLUTATHIONE S-TRANSFERASE KAPPA 1"/>
    <property type="match status" value="1"/>
</dbReference>
<evidence type="ECO:0000259" key="3">
    <source>
        <dbReference type="Pfam" id="PF01323"/>
    </source>
</evidence>
<dbReference type="Pfam" id="PF01323">
    <property type="entry name" value="DSBA"/>
    <property type="match status" value="1"/>
</dbReference>
<feature type="domain" description="DSBA-like thioredoxin" evidence="3">
    <location>
        <begin position="7"/>
        <end position="191"/>
    </location>
</feature>
<evidence type="ECO:0000256" key="1">
    <source>
        <dbReference type="PIRNR" id="PIRNR006386"/>
    </source>
</evidence>
<dbReference type="RefSeq" id="WP_184384091.1">
    <property type="nucleotide sequence ID" value="NZ_JACIDJ010000003.1"/>
</dbReference>
<dbReference type="AlphaFoldDB" id="A0A840AA16"/>
<dbReference type="InterPro" id="IPR014440">
    <property type="entry name" value="HCCAis_GSTk"/>
</dbReference>
<dbReference type="InterPro" id="IPR044087">
    <property type="entry name" value="NahD-like"/>
</dbReference>
<dbReference type="EC" id="5.99.1.4" evidence="1"/>
<dbReference type="InterPro" id="IPR051924">
    <property type="entry name" value="GST_Kappa/NadH"/>
</dbReference>
<evidence type="ECO:0000256" key="2">
    <source>
        <dbReference type="PIRSR" id="PIRSR006386-1"/>
    </source>
</evidence>
<comment type="similarity">
    <text evidence="1">Belongs to the GST superfamily. NadH family.</text>
</comment>
<dbReference type="GO" id="GO:0018845">
    <property type="term" value="F:2-hydroxychromene-2-carboxylate isomerase activity"/>
    <property type="evidence" value="ECO:0007669"/>
    <property type="project" value="UniProtKB-UniRule"/>
</dbReference>
<dbReference type="InterPro" id="IPR001853">
    <property type="entry name" value="DSBA-like_thioredoxin_dom"/>
</dbReference>
<evidence type="ECO:0000313" key="5">
    <source>
        <dbReference type="Proteomes" id="UP000553193"/>
    </source>
</evidence>
<comment type="catalytic activity">
    <reaction evidence="1">
        <text>2-hydroxychromene-2-carboxylate = (3E)-4-(2-hydroxyphenyl)-2-oxobut-3-enoate</text>
        <dbReference type="Rhea" id="RHEA:27401"/>
        <dbReference type="ChEBI" id="CHEBI:59350"/>
        <dbReference type="ChEBI" id="CHEBI:59353"/>
        <dbReference type="EC" id="5.99.1.4"/>
    </reaction>
</comment>
<protein>
    <recommendedName>
        <fullName evidence="1">2-hydroxychromene-2-carboxylate isomerase</fullName>
        <ecNumber evidence="1">5.99.1.4</ecNumber>
    </recommendedName>
</protein>